<comment type="caution">
    <text evidence="5">The sequence shown here is derived from an EMBL/GenBank/DDBJ whole genome shotgun (WGS) entry which is preliminary data.</text>
</comment>
<dbReference type="OrthoDB" id="1490890at2"/>
<dbReference type="Pfam" id="PF21601">
    <property type="entry name" value="GldM_2nd"/>
    <property type="match status" value="1"/>
</dbReference>
<evidence type="ECO:0000259" key="2">
    <source>
        <dbReference type="Pfam" id="PF12081"/>
    </source>
</evidence>
<reference evidence="5 6" key="1">
    <citation type="submission" date="2019-04" db="EMBL/GenBank/DDBJ databases">
        <title>Flavobacterium sp. nov. isolated from construction timber.</title>
        <authorList>
            <person name="Lin S.-Y."/>
            <person name="Chang C.-T."/>
            <person name="Young C.-C."/>
        </authorList>
    </citation>
    <scope>NUCLEOTIDE SEQUENCE [LARGE SCALE GENOMIC DNA]</scope>
    <source>
        <strain evidence="5 6">CC-CTC003</strain>
    </source>
</reference>
<dbReference type="InterPro" id="IPR022719">
    <property type="entry name" value="Motility-assoc_prot_GldM_C"/>
</dbReference>
<protein>
    <submittedName>
        <fullName evidence="5">Gliding motility protein GldM</fullName>
    </submittedName>
</protein>
<organism evidence="5 6">
    <name type="scientific">Flavobacterium supellecticarium</name>
    <dbReference type="NCBI Taxonomy" id="2565924"/>
    <lineage>
        <taxon>Bacteria</taxon>
        <taxon>Pseudomonadati</taxon>
        <taxon>Bacteroidota</taxon>
        <taxon>Flavobacteriia</taxon>
        <taxon>Flavobacteriales</taxon>
        <taxon>Flavobacteriaceae</taxon>
        <taxon>Flavobacterium</taxon>
    </lineage>
</organism>
<dbReference type="NCBIfam" id="TIGR03517">
    <property type="entry name" value="GldM_gliding"/>
    <property type="match status" value="1"/>
</dbReference>
<feature type="domain" description="Gliding motility-associated protein GldM C-terminal" evidence="1">
    <location>
        <begin position="411"/>
        <end position="514"/>
    </location>
</feature>
<feature type="domain" description="Gliding motility-associated protein GldM second immunoglobulin-like" evidence="4">
    <location>
        <begin position="329"/>
        <end position="408"/>
    </location>
</feature>
<sequence length="514" mass="54831">MAGGKLTPRQKMINLMYLVFIAMLALNMSKEVLSAFGLMNEKFETANNAAMETNSQILSALGTKAADNSAQFGAAKKMADQVAVITKNFYDYIGKLKVDVTAGVEKNENGKLPYEAMDKGDKIDEGWFEGDGYSAKGKEIVSTMDKYRADMKAVLGNDAKYKAIIAEIDSKFNTADVKDGEGVTKKYLDYNYKGFPSIASLTKLTAMQNDVKGIEAQLYNAFMGNTAMAAASMKNYKAFVMMDKSAFFQGEQVTGRVVLGRYDASTVPTNVTVNGASTSTENGSAVFKMAAGSVGEKEITGKFTFMEDKKPVVIDIEGNYVVVPKPNQAIVSADKMNVVYRGVANPISVSVPGISSDKVKASAPGMAAAGKPGQYILKPGAGNEVTVNVTATMPDGKPFSSKQSFRIKGLPAPTGKVRGEVAAKGAKSNLEVCTISAELEDFDFPVTVNVTQFNIKVPGQPTIVVSGNKMDARAKAAIAKAGRGDVVVISEIKAKFAGLDQIVKRVAPCTFEIQ</sequence>
<evidence type="ECO:0000259" key="3">
    <source>
        <dbReference type="Pfam" id="PF21601"/>
    </source>
</evidence>
<evidence type="ECO:0000313" key="5">
    <source>
        <dbReference type="EMBL" id="THF51262.1"/>
    </source>
</evidence>
<dbReference type="InterPro" id="IPR048405">
    <property type="entry name" value="GldM_Ig-like-1"/>
</dbReference>
<gene>
    <name evidence="5" type="primary">gldM</name>
    <name evidence="5" type="ORF">E6C50_05685</name>
</gene>
<dbReference type="Pfam" id="PF12081">
    <property type="entry name" value="GldM_1st"/>
    <property type="match status" value="1"/>
</dbReference>
<proteinExistence type="predicted"/>
<feature type="domain" description="Gliding motility-associated protein GldM first immunoglobulin-like" evidence="3">
    <location>
        <begin position="229"/>
        <end position="324"/>
    </location>
</feature>
<dbReference type="Pfam" id="PF21602">
    <property type="entry name" value="GldM_3rd"/>
    <property type="match status" value="1"/>
</dbReference>
<dbReference type="InterPro" id="IPR048406">
    <property type="entry name" value="GldM_Ig-like-2"/>
</dbReference>
<evidence type="ECO:0000313" key="6">
    <source>
        <dbReference type="Proteomes" id="UP000307507"/>
    </source>
</evidence>
<dbReference type="AlphaFoldDB" id="A0A4S3ZZJ3"/>
<dbReference type="Pfam" id="PF12080">
    <property type="entry name" value="GldM_4th"/>
    <property type="match status" value="1"/>
</dbReference>
<accession>A0A4S3ZZJ3</accession>
<name>A0A4S3ZZJ3_9FLAO</name>
<dbReference type="InterPro" id="IPR019859">
    <property type="entry name" value="Motility-assoc_prot_GldM"/>
</dbReference>
<feature type="domain" description="Gliding motility-associated protein GldM N-terminal" evidence="2">
    <location>
        <begin position="31"/>
        <end position="224"/>
    </location>
</feature>
<evidence type="ECO:0000259" key="4">
    <source>
        <dbReference type="Pfam" id="PF21602"/>
    </source>
</evidence>
<evidence type="ECO:0000259" key="1">
    <source>
        <dbReference type="Pfam" id="PF12080"/>
    </source>
</evidence>
<dbReference type="Proteomes" id="UP000307507">
    <property type="component" value="Unassembled WGS sequence"/>
</dbReference>
<keyword evidence="6" id="KW-1185">Reference proteome</keyword>
<dbReference type="RefSeq" id="WP_136402248.1">
    <property type="nucleotide sequence ID" value="NZ_SSNZ01000002.1"/>
</dbReference>
<dbReference type="InterPro" id="IPR022720">
    <property type="entry name" value="Motility-assoc_prot_GldM_N"/>
</dbReference>
<dbReference type="EMBL" id="SSNZ01000002">
    <property type="protein sequence ID" value="THF51262.1"/>
    <property type="molecule type" value="Genomic_DNA"/>
</dbReference>